<keyword evidence="3" id="KW-1185">Reference proteome</keyword>
<proteinExistence type="predicted"/>
<sequence length="255" mass="29868">MANEAAPAPLTDQDLKDSLPLLATQQKYNAGYKKKRLPPSHNDSPLPAIHCLEHEVKDHYKFNLALYPSEREAGYQNNTEGEYPDNNRGEYPQRHWFRPEDQSQRKIKGFFSWFLPNGPTYTFHVFDESSSNPCIYEDPERDIKRTPVGDTKRACIFIEQGESSAVQQPYLLRATCSISLKDACTKEMRNNANIQVQAMREALKAWKVSSDLKIAYGWHGKIQELPFWDWEYLKQNWKHQKDLQQKLKHRPKEER</sequence>
<protein>
    <submittedName>
        <fullName evidence="2">Uncharacterized protein</fullName>
    </submittedName>
</protein>
<accession>A0A8H6R816</accession>
<comment type="caution">
    <text evidence="2">The sequence shown here is derived from an EMBL/GenBank/DDBJ whole genome shotgun (WGS) entry which is preliminary data.</text>
</comment>
<name>A0A8H6R816_9PEZI</name>
<evidence type="ECO:0000313" key="3">
    <source>
        <dbReference type="Proteomes" id="UP000660729"/>
    </source>
</evidence>
<dbReference type="OrthoDB" id="10497555at2759"/>
<reference evidence="2" key="1">
    <citation type="submission" date="2020-04" db="EMBL/GenBank/DDBJ databases">
        <title>Draft genome resource of the tomato pathogen Pseudocercospora fuligena.</title>
        <authorList>
            <person name="Zaccaron A."/>
        </authorList>
    </citation>
    <scope>NUCLEOTIDE SEQUENCE</scope>
    <source>
        <strain evidence="2">PF001</strain>
    </source>
</reference>
<evidence type="ECO:0000313" key="2">
    <source>
        <dbReference type="EMBL" id="KAF7185211.1"/>
    </source>
</evidence>
<dbReference type="EMBL" id="JABCIY010000342">
    <property type="protein sequence ID" value="KAF7185211.1"/>
    <property type="molecule type" value="Genomic_DNA"/>
</dbReference>
<evidence type="ECO:0000256" key="1">
    <source>
        <dbReference type="SAM" id="MobiDB-lite"/>
    </source>
</evidence>
<dbReference type="Proteomes" id="UP000660729">
    <property type="component" value="Unassembled WGS sequence"/>
</dbReference>
<dbReference type="AlphaFoldDB" id="A0A8H6R816"/>
<organism evidence="2 3">
    <name type="scientific">Pseudocercospora fuligena</name>
    <dbReference type="NCBI Taxonomy" id="685502"/>
    <lineage>
        <taxon>Eukaryota</taxon>
        <taxon>Fungi</taxon>
        <taxon>Dikarya</taxon>
        <taxon>Ascomycota</taxon>
        <taxon>Pezizomycotina</taxon>
        <taxon>Dothideomycetes</taxon>
        <taxon>Dothideomycetidae</taxon>
        <taxon>Mycosphaerellales</taxon>
        <taxon>Mycosphaerellaceae</taxon>
        <taxon>Pseudocercospora</taxon>
    </lineage>
</organism>
<gene>
    <name evidence="2" type="ORF">HII31_13486</name>
</gene>
<feature type="region of interest" description="Disordered" evidence="1">
    <location>
        <begin position="1"/>
        <end position="22"/>
    </location>
</feature>